<name>A0A8G0RB56_9ADEN</name>
<dbReference type="Pfam" id="PF01696">
    <property type="entry name" value="Adeno_E1B_55K"/>
    <property type="match status" value="1"/>
</dbReference>
<feature type="region of interest" description="Disordered" evidence="1">
    <location>
        <begin position="1"/>
        <end position="85"/>
    </location>
</feature>
<feature type="region of interest" description="Disordered" evidence="1">
    <location>
        <begin position="126"/>
        <end position="165"/>
    </location>
</feature>
<sequence length="556" mass="60537">MEAHQGRGTEAGSGNSSPSFSGGDGEGGSSGSPSLLSPGDPTTEGGYGGGGVASGGASGSGGERGGESGGRGDGRSGDGGGLGAGSSFCLGQRGAESEAGCSFWSEQQQRGSGLYHPIERDRSTGLFGQLLLRSRRRREGRASERGARTPRERDRSRSRSRDRRGEHTEIVRWRELLQEYARNQGIHSEQYSFEQIITYPLQPEDNWSVKIREHAKVSLDPTKVYTLSEKLDVEGPVYIIGNGARVRVSGNLDCLIQVHPKNPGPNVTNMWGVVFTNVIFERDGIYTGTFARCHSFTVFHGCTFAGFVNTVIDFMAGGEVKGCCFIANYRCVVNSSRNSVLVKCCTFDKNILGVVARGPANVVYCMFRETYCCALFQVHGRFKFNSVMDPTALADRTSLAMGTCAEGNMTMLCAVHIVGNFASRYVDMSHNQFLRGDIYVGCRAGVFCCPQSSFHHSRMYVTAESQSRISFTGLYTASLRVMKMYRPDLDHHRGRLCECGATHAYYPMMLMDVTQDVLQNPCLHSVDSLDYSSDEEDQVGLGSAWACLGVWSRGSI</sequence>
<feature type="compositionally biased region" description="Basic and acidic residues" evidence="1">
    <location>
        <begin position="140"/>
        <end position="165"/>
    </location>
</feature>
<feature type="compositionally biased region" description="Low complexity" evidence="1">
    <location>
        <begin position="31"/>
        <end position="41"/>
    </location>
</feature>
<organism evidence="2">
    <name type="scientific">Bat mastadenovirus</name>
    <dbReference type="NCBI Taxonomy" id="740971"/>
    <lineage>
        <taxon>Viruses</taxon>
        <taxon>Varidnaviria</taxon>
        <taxon>Bamfordvirae</taxon>
        <taxon>Preplasmiviricota</taxon>
        <taxon>Polisuviricotina</taxon>
        <taxon>Pharingeaviricetes</taxon>
        <taxon>Rowavirales</taxon>
        <taxon>Adenoviridae</taxon>
        <taxon>Mastadenovirus</taxon>
        <taxon>Mastadenovirus asiensse</taxon>
    </lineage>
</organism>
<accession>A0A8G0RB56</accession>
<feature type="compositionally biased region" description="Gly residues" evidence="1">
    <location>
        <begin position="45"/>
        <end position="63"/>
    </location>
</feature>
<evidence type="ECO:0000313" key="2">
    <source>
        <dbReference type="EMBL" id="QYW15021.1"/>
    </source>
</evidence>
<protein>
    <submittedName>
        <fullName evidence="2">E1B-55K</fullName>
    </submittedName>
</protein>
<proteinExistence type="predicted"/>
<evidence type="ECO:0000256" key="1">
    <source>
        <dbReference type="SAM" id="MobiDB-lite"/>
    </source>
</evidence>
<reference evidence="2" key="1">
    <citation type="submission" date="2021-01" db="EMBL/GenBank/DDBJ databases">
        <authorList>
            <person name="Zhang W."/>
        </authorList>
    </citation>
    <scope>NUCLEOTIDE SEQUENCE</scope>
    <source>
        <strain evidence="2">CXC10</strain>
    </source>
</reference>
<dbReference type="InterPro" id="IPR002612">
    <property type="entry name" value="Adeno_E1B_55kDa"/>
</dbReference>
<feature type="compositionally biased region" description="Basic and acidic residues" evidence="1">
    <location>
        <begin position="64"/>
        <end position="76"/>
    </location>
</feature>
<dbReference type="EMBL" id="MW597741">
    <property type="protein sequence ID" value="QYW15021.1"/>
    <property type="molecule type" value="Genomic_DNA"/>
</dbReference>
<feature type="compositionally biased region" description="Low complexity" evidence="1">
    <location>
        <begin position="12"/>
        <end position="21"/>
    </location>
</feature>